<evidence type="ECO:0000313" key="4">
    <source>
        <dbReference type="Proteomes" id="UP000514704"/>
    </source>
</evidence>
<evidence type="ECO:0000259" key="2">
    <source>
        <dbReference type="Pfam" id="PF05692"/>
    </source>
</evidence>
<dbReference type="RefSeq" id="WP_182078563.1">
    <property type="nucleotide sequence ID" value="NZ_CP059674.1"/>
</dbReference>
<evidence type="ECO:0000313" key="3">
    <source>
        <dbReference type="EMBL" id="QMT98276.1"/>
    </source>
</evidence>
<dbReference type="KEGG" id="mtuy:H3143_02090"/>
<sequence>MKRKNILKFVSLLGISSFVALAVASCTQAISMIPNSELKPTQGVDNSELTTAKASLTNLLNTKNTNVGMYADYAKIQNTLQTAYASAEQVLQNSSATLTQVKDATSTLQKEIDKAVEDKNNFDESHRDLLMAYAGLKTTISQKQAKINSLGLSNASYSAILNKVNTSYNQAEQIIANTLDPINGSSPTTQAIAQAIKGIQDNTNQQTLKPFKDNADMFSSYQFYKLDSSKLTNVDSTHMMQAPSNYSLVGYSVGLDNVNYSFATRTVWNIQTPPVRLTESASANGEGETNKPLTDVSWIYSLAGTGAKYTLKFTYYGPSTGYLYFPYKLVKQADGTNVGLQYKLNDATQPTLITFGNQTNASGPTPTVDSINVAKVMIPNLAFGENTIEFSVPTTKVAPMIGNMYFSSNQNSQTTIYDQIFGNTQSTTGNSTTVSVDFLKGYGLAAGWSTVFGQYTGTGLMLDNQNVQNQSYYLIRFVGGTDARALMNESSLHNVIKTPQVTMDQKTARTYTFYVNAPKTGDYYVSGIYISGTQNDDQHNRWLQFTNTTSTENSILKIKTPGNGTNQTDGNWTTKLVTFDSSNTNNGVVTEPATTKTLKLNAGLNKIVVTGVDGKADGYAPDFGNLKFTLMNPSTPNA</sequence>
<dbReference type="PROSITE" id="PS51257">
    <property type="entry name" value="PROKAR_LIPOPROTEIN"/>
    <property type="match status" value="1"/>
</dbReference>
<keyword evidence="1" id="KW-0732">Signal</keyword>
<reference evidence="3 4" key="1">
    <citation type="journal article" date="2017" name="Int. J. Syst. Evol. Microbiol.">
        <title>Mycoplasma tullyi sp. nov., isolated from penguins of the genus Spheniscus.</title>
        <authorList>
            <person name="Yavari C.A."/>
            <person name="Ramirez A.S."/>
            <person name="Nicholas R.A.J."/>
            <person name="Radford A.D."/>
            <person name="Darby A.C."/>
            <person name="Bradbury J.M."/>
        </authorList>
    </citation>
    <scope>NUCLEOTIDE SEQUENCE [LARGE SCALE GENOMIC DNA]</scope>
    <source>
        <strain evidence="3 4">56A97T</strain>
    </source>
</reference>
<dbReference type="Gene3D" id="1.20.1270.90">
    <property type="entry name" value="AF1782-like"/>
    <property type="match status" value="1"/>
</dbReference>
<dbReference type="AlphaFoldDB" id="A0A7D7Y5J8"/>
<name>A0A7D7Y5J8_9MOLU</name>
<dbReference type="Pfam" id="PF05692">
    <property type="entry name" value="Myco_haema"/>
    <property type="match status" value="1"/>
</dbReference>
<feature type="signal peptide" evidence="1">
    <location>
        <begin position="1"/>
        <end position="22"/>
    </location>
</feature>
<accession>A0A7D7Y5J8</accession>
<protein>
    <submittedName>
        <fullName evidence="3">FIVAR domain-containing protein</fullName>
    </submittedName>
</protein>
<keyword evidence="4" id="KW-1185">Reference proteome</keyword>
<feature type="chain" id="PRO_5028484150" evidence="1">
    <location>
        <begin position="23"/>
        <end position="638"/>
    </location>
</feature>
<proteinExistence type="predicted"/>
<dbReference type="Pfam" id="PF07554">
    <property type="entry name" value="FIVAR"/>
    <property type="match status" value="2"/>
</dbReference>
<gene>
    <name evidence="3" type="ORF">H3143_02090</name>
</gene>
<organism evidence="3 4">
    <name type="scientific">Mycoplasma tullyi</name>
    <dbReference type="NCBI Taxonomy" id="1612150"/>
    <lineage>
        <taxon>Bacteria</taxon>
        <taxon>Bacillati</taxon>
        <taxon>Mycoplasmatota</taxon>
        <taxon>Mollicutes</taxon>
        <taxon>Mycoplasmataceae</taxon>
        <taxon>Mycoplasma</taxon>
    </lineage>
</organism>
<dbReference type="Proteomes" id="UP000514704">
    <property type="component" value="Chromosome"/>
</dbReference>
<dbReference type="EMBL" id="CP059674">
    <property type="protein sequence ID" value="QMT98276.1"/>
    <property type="molecule type" value="Genomic_DNA"/>
</dbReference>
<dbReference type="InterPro" id="IPR008692">
    <property type="entry name" value="Hemogglutn_Mycoplasma"/>
</dbReference>
<feature type="domain" description="Haemagglutinin Mycoplasma" evidence="2">
    <location>
        <begin position="358"/>
        <end position="631"/>
    </location>
</feature>
<evidence type="ECO:0000256" key="1">
    <source>
        <dbReference type="SAM" id="SignalP"/>
    </source>
</evidence>